<comment type="similarity">
    <text evidence="2 14">Belongs to the TIM50 family.</text>
</comment>
<comment type="function">
    <text evidence="14">Essential component of the TIM23 complex, a complex that mediates the translocation of transit peptide-containing proteins across the mitochondrial inner membrane.</text>
</comment>
<keyword evidence="12" id="KW-0472">Membrane</keyword>
<keyword evidence="9" id="KW-1133">Transmembrane helix</keyword>
<dbReference type="Gene3D" id="3.40.50.1000">
    <property type="entry name" value="HAD superfamily/HAD-like"/>
    <property type="match status" value="1"/>
</dbReference>
<dbReference type="InterPro" id="IPR023214">
    <property type="entry name" value="HAD_sf"/>
</dbReference>
<evidence type="ECO:0000256" key="13">
    <source>
        <dbReference type="ARBA" id="ARBA00065975"/>
    </source>
</evidence>
<dbReference type="Proteomes" id="UP001063166">
    <property type="component" value="Unassembled WGS sequence"/>
</dbReference>
<keyword evidence="7 14" id="KW-0653">Protein transport</keyword>
<keyword evidence="4 14" id="KW-0813">Transport</keyword>
<evidence type="ECO:0000259" key="17">
    <source>
        <dbReference type="PROSITE" id="PS50969"/>
    </source>
</evidence>
<comment type="caution">
    <text evidence="18">The sequence shown here is derived from an EMBL/GenBank/DDBJ whole genome shotgun (WGS) entry which is preliminary data.</text>
</comment>
<keyword evidence="19" id="KW-1185">Reference proteome</keyword>
<feature type="coiled-coil region" evidence="15">
    <location>
        <begin position="407"/>
        <end position="434"/>
    </location>
</feature>
<dbReference type="EMBL" id="BRPK01000004">
    <property type="protein sequence ID" value="GLB37985.1"/>
    <property type="molecule type" value="Genomic_DNA"/>
</dbReference>
<evidence type="ECO:0000256" key="4">
    <source>
        <dbReference type="ARBA" id="ARBA00022448"/>
    </source>
</evidence>
<dbReference type="OrthoDB" id="287041at2759"/>
<comment type="subcellular location">
    <subcellularLocation>
        <location evidence="1 14">Mitochondrion inner membrane</location>
        <topology evidence="1 14">Single-pass membrane protein</topology>
    </subcellularLocation>
</comment>
<dbReference type="SMART" id="SM00577">
    <property type="entry name" value="CPDc"/>
    <property type="match status" value="1"/>
</dbReference>
<evidence type="ECO:0000256" key="8">
    <source>
        <dbReference type="ARBA" id="ARBA00022946"/>
    </source>
</evidence>
<keyword evidence="10 14" id="KW-0811">Translocation</keyword>
<dbReference type="PANTHER" id="PTHR12210">
    <property type="entry name" value="DULLARD PROTEIN PHOSPHATASE"/>
    <property type="match status" value="1"/>
</dbReference>
<keyword evidence="6" id="KW-0999">Mitochondrion inner membrane</keyword>
<organism evidence="18 19">
    <name type="scientific">Lyophyllum shimeji</name>
    <name type="common">Hon-shimeji</name>
    <name type="synonym">Tricholoma shimeji</name>
    <dbReference type="NCBI Taxonomy" id="47721"/>
    <lineage>
        <taxon>Eukaryota</taxon>
        <taxon>Fungi</taxon>
        <taxon>Dikarya</taxon>
        <taxon>Basidiomycota</taxon>
        <taxon>Agaricomycotina</taxon>
        <taxon>Agaricomycetes</taxon>
        <taxon>Agaricomycetidae</taxon>
        <taxon>Agaricales</taxon>
        <taxon>Tricholomatineae</taxon>
        <taxon>Lyophyllaceae</taxon>
        <taxon>Lyophyllum</taxon>
    </lineage>
</organism>
<comment type="subunit">
    <text evidence="13">Component of the TIM23 complex, at least composed of TIM23, TIM17 and TIM50. Interacts with preproteins in transit.</text>
</comment>
<evidence type="ECO:0000256" key="11">
    <source>
        <dbReference type="ARBA" id="ARBA00023128"/>
    </source>
</evidence>
<dbReference type="AlphaFoldDB" id="A0A9P3PL84"/>
<keyword evidence="8 14" id="KW-0809">Transit peptide</keyword>
<evidence type="ECO:0000256" key="9">
    <source>
        <dbReference type="ARBA" id="ARBA00022989"/>
    </source>
</evidence>
<evidence type="ECO:0000256" key="7">
    <source>
        <dbReference type="ARBA" id="ARBA00022927"/>
    </source>
</evidence>
<evidence type="ECO:0000313" key="19">
    <source>
        <dbReference type="Proteomes" id="UP001063166"/>
    </source>
</evidence>
<dbReference type="Pfam" id="PF03031">
    <property type="entry name" value="NIF"/>
    <property type="match status" value="1"/>
</dbReference>
<gene>
    <name evidence="18" type="primary">TIM50</name>
    <name evidence="18" type="ORF">LshimejAT787_0410360</name>
</gene>
<feature type="compositionally biased region" description="Low complexity" evidence="16">
    <location>
        <begin position="30"/>
        <end position="39"/>
    </location>
</feature>
<feature type="domain" description="FCP1 homology" evidence="17">
    <location>
        <begin position="185"/>
        <end position="329"/>
    </location>
</feature>
<feature type="compositionally biased region" description="Pro residues" evidence="16">
    <location>
        <begin position="40"/>
        <end position="71"/>
    </location>
</feature>
<dbReference type="GO" id="GO:0015031">
    <property type="term" value="P:protein transport"/>
    <property type="evidence" value="ECO:0007669"/>
    <property type="project" value="UniProtKB-KW"/>
</dbReference>
<evidence type="ECO:0000256" key="6">
    <source>
        <dbReference type="ARBA" id="ARBA00022792"/>
    </source>
</evidence>
<dbReference type="CDD" id="cd07521">
    <property type="entry name" value="HAD_FCP1-like"/>
    <property type="match status" value="1"/>
</dbReference>
<evidence type="ECO:0000256" key="3">
    <source>
        <dbReference type="ARBA" id="ARBA00020799"/>
    </source>
</evidence>
<feature type="compositionally biased region" description="Polar residues" evidence="16">
    <location>
        <begin position="87"/>
        <end position="104"/>
    </location>
</feature>
<dbReference type="InterPro" id="IPR004274">
    <property type="entry name" value="FCP1_dom"/>
</dbReference>
<keyword evidence="15" id="KW-0175">Coiled coil</keyword>
<feature type="region of interest" description="Disordered" evidence="16">
    <location>
        <begin position="20"/>
        <end position="108"/>
    </location>
</feature>
<evidence type="ECO:0000256" key="10">
    <source>
        <dbReference type="ARBA" id="ARBA00023010"/>
    </source>
</evidence>
<protein>
    <recommendedName>
        <fullName evidence="3 14">Mitochondrial import inner membrane translocase subunit TIM50</fullName>
    </recommendedName>
</protein>
<name>A0A9P3PL84_LYOSH</name>
<dbReference type="FunFam" id="3.40.50.1000:FF:000019">
    <property type="entry name" value="Mitochondrial import inner membrane translocase subunit TIM50"/>
    <property type="match status" value="1"/>
</dbReference>
<sequence>MFAVLTRTVPRRVLVQSVRCMANKPPTPPSSSSSLKQGPSSPPSPPPPADSEPPKPSASTAPEPPTEPTPLPSGSVPSLDFAPPDPTEQQQRTGARSSKGSLSSAERRRRNMGRLTLALLAVAFGVNTVYMGREWDDEELKAKKMTREEAPSTWWGRTKERFTDLFDYFNKPAWPELLPPPYPPPHQKPYTLLISIDDLLVTSTWDRQHGWRTAKRPGVDYFLAYISQFYEVVVFTTQNYYTAGPILDKLDRYNFYITHRLFREATRSMGGKIVKDLSYLNRDLSKVVMLDTDPEHVSTHPENAVVLPKWKGDPKDNGLIAMIPFLESIAIYRPPDVRPILTAYHGKNIPLEYAKKEAEAKARHIEEWKNKKGVSSRSFSSLFGLSGANPAATPTAGMPPTYLEQKRREAQMQYQEEQKYIAEHREELEKLLAQEQQAMVGEVPGTLWEAFEHLKGKPKKEEEGEGKGKEVARTS</sequence>
<evidence type="ECO:0000256" key="16">
    <source>
        <dbReference type="SAM" id="MobiDB-lite"/>
    </source>
</evidence>
<evidence type="ECO:0000313" key="18">
    <source>
        <dbReference type="EMBL" id="GLB37985.1"/>
    </source>
</evidence>
<feature type="region of interest" description="Disordered" evidence="16">
    <location>
        <begin position="452"/>
        <end position="475"/>
    </location>
</feature>
<dbReference type="SUPFAM" id="SSF56784">
    <property type="entry name" value="HAD-like"/>
    <property type="match status" value="1"/>
</dbReference>
<reference evidence="18" key="1">
    <citation type="submission" date="2022-07" db="EMBL/GenBank/DDBJ databases">
        <title>The genome of Lyophyllum shimeji provides insight into the initial evolution of ectomycorrhizal fungal genome.</title>
        <authorList>
            <person name="Kobayashi Y."/>
            <person name="Shibata T."/>
            <person name="Hirakawa H."/>
            <person name="Shigenobu S."/>
            <person name="Nishiyama T."/>
            <person name="Yamada A."/>
            <person name="Hasebe M."/>
            <person name="Kawaguchi M."/>
        </authorList>
    </citation>
    <scope>NUCLEOTIDE SEQUENCE</scope>
    <source>
        <strain evidence="18">AT787</strain>
    </source>
</reference>
<dbReference type="InterPro" id="IPR036412">
    <property type="entry name" value="HAD-like_sf"/>
</dbReference>
<evidence type="ECO:0000256" key="2">
    <source>
        <dbReference type="ARBA" id="ARBA00006344"/>
    </source>
</evidence>
<evidence type="ECO:0000256" key="1">
    <source>
        <dbReference type="ARBA" id="ARBA00004434"/>
    </source>
</evidence>
<evidence type="ECO:0000256" key="5">
    <source>
        <dbReference type="ARBA" id="ARBA00022692"/>
    </source>
</evidence>
<dbReference type="InterPro" id="IPR050365">
    <property type="entry name" value="TIM50"/>
</dbReference>
<accession>A0A9P3PL84</accession>
<evidence type="ECO:0000256" key="12">
    <source>
        <dbReference type="ARBA" id="ARBA00023136"/>
    </source>
</evidence>
<keyword evidence="11 14" id="KW-0496">Mitochondrion</keyword>
<dbReference type="GO" id="GO:0005744">
    <property type="term" value="C:TIM23 mitochondrial import inner membrane translocase complex"/>
    <property type="evidence" value="ECO:0007669"/>
    <property type="project" value="UniProtKB-UniRule"/>
</dbReference>
<evidence type="ECO:0000256" key="14">
    <source>
        <dbReference type="RuleBase" id="RU365079"/>
    </source>
</evidence>
<keyword evidence="5" id="KW-0812">Transmembrane</keyword>
<proteinExistence type="inferred from homology"/>
<dbReference type="PROSITE" id="PS50969">
    <property type="entry name" value="FCP1"/>
    <property type="match status" value="1"/>
</dbReference>
<evidence type="ECO:0000256" key="15">
    <source>
        <dbReference type="SAM" id="Coils"/>
    </source>
</evidence>